<protein>
    <submittedName>
        <fullName evidence="8">Cytochrome c-type biogenesis protein</fullName>
    </submittedName>
</protein>
<evidence type="ECO:0000256" key="4">
    <source>
        <dbReference type="ARBA" id="ARBA00022989"/>
    </source>
</evidence>
<comment type="similarity">
    <text evidence="2">Belongs to the DsbD family.</text>
</comment>
<comment type="subcellular location">
    <subcellularLocation>
        <location evidence="1">Membrane</location>
        <topology evidence="1">Multi-pass membrane protein</topology>
    </subcellularLocation>
</comment>
<dbReference type="PANTHER" id="PTHR31272">
    <property type="entry name" value="CYTOCHROME C-TYPE BIOGENESIS PROTEIN HI_1454-RELATED"/>
    <property type="match status" value="1"/>
</dbReference>
<feature type="transmembrane region" description="Helical" evidence="6">
    <location>
        <begin position="151"/>
        <end position="175"/>
    </location>
</feature>
<evidence type="ECO:0000259" key="7">
    <source>
        <dbReference type="Pfam" id="PF02683"/>
    </source>
</evidence>
<evidence type="ECO:0000256" key="6">
    <source>
        <dbReference type="SAM" id="Phobius"/>
    </source>
</evidence>
<dbReference type="RefSeq" id="WP_103896528.1">
    <property type="nucleotide sequence ID" value="NZ_FNUK01000023.1"/>
</dbReference>
<evidence type="ECO:0000256" key="3">
    <source>
        <dbReference type="ARBA" id="ARBA00022692"/>
    </source>
</evidence>
<evidence type="ECO:0000256" key="2">
    <source>
        <dbReference type="ARBA" id="ARBA00006143"/>
    </source>
</evidence>
<dbReference type="InterPro" id="IPR051790">
    <property type="entry name" value="Cytochrome_c-biogenesis_DsbD"/>
</dbReference>
<dbReference type="PANTHER" id="PTHR31272:SF4">
    <property type="entry name" value="CYTOCHROME C-TYPE BIOGENESIS PROTEIN HI_1454-RELATED"/>
    <property type="match status" value="1"/>
</dbReference>
<feature type="transmembrane region" description="Helical" evidence="6">
    <location>
        <begin position="187"/>
        <end position="208"/>
    </location>
</feature>
<dbReference type="InterPro" id="IPR003834">
    <property type="entry name" value="Cyt_c_assmbl_TM_dom"/>
</dbReference>
<organism evidence="8 9">
    <name type="scientific">Caloramator fervidus</name>
    <dbReference type="NCBI Taxonomy" id="29344"/>
    <lineage>
        <taxon>Bacteria</taxon>
        <taxon>Bacillati</taxon>
        <taxon>Bacillota</taxon>
        <taxon>Clostridia</taxon>
        <taxon>Eubacteriales</taxon>
        <taxon>Clostridiaceae</taxon>
        <taxon>Caloramator</taxon>
    </lineage>
</organism>
<reference evidence="9" key="1">
    <citation type="submission" date="2016-10" db="EMBL/GenBank/DDBJ databases">
        <authorList>
            <person name="Varghese N."/>
            <person name="Submissions S."/>
        </authorList>
    </citation>
    <scope>NUCLEOTIDE SEQUENCE [LARGE SCALE GENOMIC DNA]</scope>
    <source>
        <strain evidence="9">DSM 5463</strain>
    </source>
</reference>
<feature type="transmembrane region" description="Helical" evidence="6">
    <location>
        <begin position="117"/>
        <end position="145"/>
    </location>
</feature>
<name>A0A1H5WX10_9CLOT</name>
<dbReference type="GO" id="GO:0016020">
    <property type="term" value="C:membrane"/>
    <property type="evidence" value="ECO:0007669"/>
    <property type="project" value="UniProtKB-SubCell"/>
</dbReference>
<sequence>MKDISFLIVFVEGLLSFLSPCFLPLYPVYAAYIFGEDKEKGILNSISFVLGFTLIFVLLGLAASGIGKFLLFYRQILNKVLGIFVIFMGLFYLDILKLDYLMMEKRFQVNLSHKGPLRGFLLGVSISLGWTPCIGPVLASVLAIAASKQSLFYGAFLLFVYSMGLAIPFVVMAFLFKKFNLKFRLKFIKIFSGIIIIITGILLFFGYFSKITWGF</sequence>
<dbReference type="Pfam" id="PF02683">
    <property type="entry name" value="DsbD_TM"/>
    <property type="match status" value="1"/>
</dbReference>
<keyword evidence="3 6" id="KW-0812">Transmembrane</keyword>
<gene>
    <name evidence="8" type="ORF">SAMN05660865_01606</name>
</gene>
<proteinExistence type="inferred from homology"/>
<accession>A0A1H5WX10</accession>
<keyword evidence="5 6" id="KW-0472">Membrane</keyword>
<feature type="transmembrane region" description="Helical" evidence="6">
    <location>
        <begin position="46"/>
        <end position="70"/>
    </location>
</feature>
<evidence type="ECO:0000313" key="8">
    <source>
        <dbReference type="EMBL" id="SEG04021.1"/>
    </source>
</evidence>
<keyword evidence="9" id="KW-1185">Reference proteome</keyword>
<feature type="domain" description="Cytochrome C biogenesis protein transmembrane" evidence="7">
    <location>
        <begin position="7"/>
        <end position="181"/>
    </location>
</feature>
<dbReference type="Proteomes" id="UP000242850">
    <property type="component" value="Unassembled WGS sequence"/>
</dbReference>
<evidence type="ECO:0000313" key="9">
    <source>
        <dbReference type="Proteomes" id="UP000242850"/>
    </source>
</evidence>
<keyword evidence="4 6" id="KW-1133">Transmembrane helix</keyword>
<dbReference type="GO" id="GO:0017004">
    <property type="term" value="P:cytochrome complex assembly"/>
    <property type="evidence" value="ECO:0007669"/>
    <property type="project" value="InterPro"/>
</dbReference>
<dbReference type="OrthoDB" id="9809733at2"/>
<evidence type="ECO:0000256" key="5">
    <source>
        <dbReference type="ARBA" id="ARBA00023136"/>
    </source>
</evidence>
<dbReference type="AlphaFoldDB" id="A0A1H5WX10"/>
<feature type="transmembrane region" description="Helical" evidence="6">
    <location>
        <begin position="6"/>
        <end position="34"/>
    </location>
</feature>
<evidence type="ECO:0000256" key="1">
    <source>
        <dbReference type="ARBA" id="ARBA00004141"/>
    </source>
</evidence>
<feature type="transmembrane region" description="Helical" evidence="6">
    <location>
        <begin position="76"/>
        <end position="96"/>
    </location>
</feature>
<dbReference type="EMBL" id="FNUK01000023">
    <property type="protein sequence ID" value="SEG04021.1"/>
    <property type="molecule type" value="Genomic_DNA"/>
</dbReference>